<keyword evidence="2" id="KW-1185">Reference proteome</keyword>
<dbReference type="Proteomes" id="UP001064048">
    <property type="component" value="Chromosome 12"/>
</dbReference>
<evidence type="ECO:0000313" key="1">
    <source>
        <dbReference type="EMBL" id="KAI8429116.1"/>
    </source>
</evidence>
<name>A0ACC0JXZ7_CHOFU</name>
<accession>A0ACC0JXZ7</accession>
<reference evidence="1 2" key="1">
    <citation type="journal article" date="2022" name="Genome Biol. Evol.">
        <title>The Spruce Budworm Genome: Reconstructing the Evolutionary History of Antifreeze Proteins.</title>
        <authorList>
            <person name="Beliveau C."/>
            <person name="Gagne P."/>
            <person name="Picq S."/>
            <person name="Vernygora O."/>
            <person name="Keeling C.I."/>
            <person name="Pinkney K."/>
            <person name="Doucet D."/>
            <person name="Wen F."/>
            <person name="Johnston J.S."/>
            <person name="Maaroufi H."/>
            <person name="Boyle B."/>
            <person name="Laroche J."/>
            <person name="Dewar K."/>
            <person name="Juretic N."/>
            <person name="Blackburn G."/>
            <person name="Nisole A."/>
            <person name="Brunet B."/>
            <person name="Brandao M."/>
            <person name="Lumley L."/>
            <person name="Duan J."/>
            <person name="Quan G."/>
            <person name="Lucarotti C.J."/>
            <person name="Roe A.D."/>
            <person name="Sperling F.A.H."/>
            <person name="Levesque R.C."/>
            <person name="Cusson M."/>
        </authorList>
    </citation>
    <scope>NUCLEOTIDE SEQUENCE [LARGE SCALE GENOMIC DNA]</scope>
    <source>
        <strain evidence="1">Glfc:IPQL:Cfum</strain>
    </source>
</reference>
<organism evidence="1 2">
    <name type="scientific">Choristoneura fumiferana</name>
    <name type="common">Spruce budworm moth</name>
    <name type="synonym">Archips fumiferana</name>
    <dbReference type="NCBI Taxonomy" id="7141"/>
    <lineage>
        <taxon>Eukaryota</taxon>
        <taxon>Metazoa</taxon>
        <taxon>Ecdysozoa</taxon>
        <taxon>Arthropoda</taxon>
        <taxon>Hexapoda</taxon>
        <taxon>Insecta</taxon>
        <taxon>Pterygota</taxon>
        <taxon>Neoptera</taxon>
        <taxon>Endopterygota</taxon>
        <taxon>Lepidoptera</taxon>
        <taxon>Glossata</taxon>
        <taxon>Ditrysia</taxon>
        <taxon>Tortricoidea</taxon>
        <taxon>Tortricidae</taxon>
        <taxon>Tortricinae</taxon>
        <taxon>Choristoneura</taxon>
    </lineage>
</organism>
<protein>
    <submittedName>
        <fullName evidence="1">Uncharacterized protein</fullName>
    </submittedName>
</protein>
<dbReference type="EMBL" id="CM046112">
    <property type="protein sequence ID" value="KAI8429116.1"/>
    <property type="molecule type" value="Genomic_DNA"/>
</dbReference>
<evidence type="ECO:0000313" key="2">
    <source>
        <dbReference type="Proteomes" id="UP001064048"/>
    </source>
</evidence>
<sequence length="615" mass="72061">MSSPVKKRIKKSECKIQVKSEVVENMPPQIGINSKNRIEIDPQKDLAALRRKNFVTACEKVSCEAYFNRQKRLQLVYFPACAKGECKHSAKETQTREMPPYAVESFKIEVNTGMWYDALEVCQISITYEQYLSAEVLKEIVEIMMNVNEVSYTDYTIEELIDKCQQVLAYNFSSHPPCEDSIRKCYKNFLMSPMDLRKNTYTNRENYDYSHGIVKYCMQRLADDINEKSKDEPIVNKYENIPDEMKEGVQGLHWQKEKFDIFELLTRPERIKRLMAVLNSIIELLQFDLAIWQSRQTSKLGRHIMEPRKKPLIALLLWSSNPLTTGAVTSNCHLIMELFINIVQLQYPEEDVRVMTMWLNTMIQIFYVCETKSNSDYPNLGKYCAAFAVKFYEKIKCLPRDSVCRILERVQPSFMQHLIGMHITKDFLNIKEDNVIKILIDFVKNHKWEEYKESDEELQIMKGELWPEGLDSILHCLANKMDERMDIVSNSDNNNNSYPKLELPEYIDTSEPEQNHAVHVLYVTFAAYLDAYSVQSVQDTLDNLNEELLQGNMTARNIQIHLPEAHMYSVSEEYIKKYRTIYQTLKELLRIWLDLKGNKNFPNILKVFENLSLLA</sequence>
<comment type="caution">
    <text evidence="1">The sequence shown here is derived from an EMBL/GenBank/DDBJ whole genome shotgun (WGS) entry which is preliminary data.</text>
</comment>
<proteinExistence type="predicted"/>
<gene>
    <name evidence="1" type="ORF">MSG28_007670</name>
</gene>